<dbReference type="Proteomes" id="UP000000657">
    <property type="component" value="Chromosome"/>
</dbReference>
<dbReference type="eggNOG" id="COG3945">
    <property type="taxonomic scope" value="Bacteria"/>
</dbReference>
<evidence type="ECO:0000313" key="4">
    <source>
        <dbReference type="Proteomes" id="UP000000657"/>
    </source>
</evidence>
<dbReference type="HOGENOM" id="CLU_095990_0_0_11"/>
<accession>Q0RLE8</accession>
<protein>
    <recommendedName>
        <fullName evidence="2">Death domain-containing protein</fullName>
    </recommendedName>
</protein>
<organism evidence="3 4">
    <name type="scientific">Frankia alni (strain DSM 45986 / CECT 9034 / ACN14a)</name>
    <dbReference type="NCBI Taxonomy" id="326424"/>
    <lineage>
        <taxon>Bacteria</taxon>
        <taxon>Bacillati</taxon>
        <taxon>Actinomycetota</taxon>
        <taxon>Actinomycetes</taxon>
        <taxon>Frankiales</taxon>
        <taxon>Frankiaceae</taxon>
        <taxon>Frankia</taxon>
    </lineage>
</organism>
<proteinExistence type="predicted"/>
<dbReference type="RefSeq" id="WP_011604162.1">
    <property type="nucleotide sequence ID" value="NC_008278.1"/>
</dbReference>
<dbReference type="KEGG" id="fal:FRAAL3012"/>
<dbReference type="InterPro" id="IPR000488">
    <property type="entry name" value="Death_dom"/>
</dbReference>
<dbReference type="PROSITE" id="PS50017">
    <property type="entry name" value="DEATH_DOMAIN"/>
    <property type="match status" value="1"/>
</dbReference>
<sequence length="231" mass="25124">MVIVHRAFRRESRLLAELTARVSAGDTARAAVLAGHFRWYQRGLSVHHHGEDELVWPLLLARLDLDADVVLRMEAQHEGVAASLARAQAALAAWESGADPAARDALVEALVEHRAALVEHLDDEEAHLLPLAAEHLSVREWQAQGEHFLANTPKNALLTLLGAVLEDARPDERTAFLADLPLPARVLWYSVGRIVYAAHVRRIRGGHRPVADAADQASTVHGAAPATGSAR</sequence>
<dbReference type="STRING" id="326424.FRAAL3012"/>
<evidence type="ECO:0000313" key="3">
    <source>
        <dbReference type="EMBL" id="CAJ61656.1"/>
    </source>
</evidence>
<evidence type="ECO:0000256" key="1">
    <source>
        <dbReference type="SAM" id="MobiDB-lite"/>
    </source>
</evidence>
<dbReference type="GO" id="GO:0007165">
    <property type="term" value="P:signal transduction"/>
    <property type="evidence" value="ECO:0007669"/>
    <property type="project" value="InterPro"/>
</dbReference>
<dbReference type="Pfam" id="PF01814">
    <property type="entry name" value="Hemerythrin"/>
    <property type="match status" value="1"/>
</dbReference>
<dbReference type="EMBL" id="CT573213">
    <property type="protein sequence ID" value="CAJ61656.1"/>
    <property type="molecule type" value="Genomic_DNA"/>
</dbReference>
<dbReference type="AlphaFoldDB" id="Q0RLE8"/>
<gene>
    <name evidence="3" type="ordered locus">FRAAL3012</name>
</gene>
<name>Q0RLE8_FRAAA</name>
<reference evidence="3 4" key="1">
    <citation type="journal article" date="2007" name="Genome Res.">
        <title>Genome characteristics of facultatively symbiotic Frankia sp. strains reflect host range and host plant biogeography.</title>
        <authorList>
            <person name="Normand P."/>
            <person name="Lapierre P."/>
            <person name="Tisa L.S."/>
            <person name="Gogarten J.P."/>
            <person name="Alloisio N."/>
            <person name="Bagnarol E."/>
            <person name="Bassi C.A."/>
            <person name="Berry A.M."/>
            <person name="Bickhart D.M."/>
            <person name="Choisne N."/>
            <person name="Couloux A."/>
            <person name="Cournoyer B."/>
            <person name="Cruveiller S."/>
            <person name="Daubin V."/>
            <person name="Demange N."/>
            <person name="Francino M.P."/>
            <person name="Goltsman E."/>
            <person name="Huang Y."/>
            <person name="Kopp O.R."/>
            <person name="Labarre L."/>
            <person name="Lapidus A."/>
            <person name="Lavire C."/>
            <person name="Marechal J."/>
            <person name="Martinez M."/>
            <person name="Mastronunzio J.E."/>
            <person name="Mullin B.C."/>
            <person name="Niemann J."/>
            <person name="Pujic P."/>
            <person name="Rawnsley T."/>
            <person name="Rouy Z."/>
            <person name="Schenowitz C."/>
            <person name="Sellstedt A."/>
            <person name="Tavares F."/>
            <person name="Tomkins J.P."/>
            <person name="Vallenet D."/>
            <person name="Valverde C."/>
            <person name="Wall L.G."/>
            <person name="Wang Y."/>
            <person name="Medigue C."/>
            <person name="Benson D.R."/>
        </authorList>
    </citation>
    <scope>NUCLEOTIDE SEQUENCE [LARGE SCALE GENOMIC DNA]</scope>
    <source>
        <strain evidence="4">DSM 45986 / CECT 9034 / ACN14a</strain>
    </source>
</reference>
<dbReference type="InterPro" id="IPR012312">
    <property type="entry name" value="Hemerythrin-like"/>
</dbReference>
<dbReference type="CDD" id="cd12108">
    <property type="entry name" value="Hr-like"/>
    <property type="match status" value="1"/>
</dbReference>
<feature type="region of interest" description="Disordered" evidence="1">
    <location>
        <begin position="211"/>
        <end position="231"/>
    </location>
</feature>
<feature type="domain" description="Death" evidence="2">
    <location>
        <begin position="56"/>
        <end position="110"/>
    </location>
</feature>
<dbReference type="Gene3D" id="1.20.120.520">
    <property type="entry name" value="nmb1532 protein domain like"/>
    <property type="match status" value="1"/>
</dbReference>
<evidence type="ECO:0000259" key="2">
    <source>
        <dbReference type="PROSITE" id="PS50017"/>
    </source>
</evidence>
<keyword evidence="4" id="KW-1185">Reference proteome</keyword>